<feature type="region of interest" description="Disordered" evidence="1">
    <location>
        <begin position="86"/>
        <end position="210"/>
    </location>
</feature>
<protein>
    <submittedName>
        <fullName evidence="2">Uncharacterized protein</fullName>
    </submittedName>
</protein>
<evidence type="ECO:0000256" key="1">
    <source>
        <dbReference type="SAM" id="MobiDB-lite"/>
    </source>
</evidence>
<feature type="compositionally biased region" description="Polar residues" evidence="1">
    <location>
        <begin position="175"/>
        <end position="204"/>
    </location>
</feature>
<feature type="compositionally biased region" description="Polar residues" evidence="1">
    <location>
        <begin position="124"/>
        <end position="136"/>
    </location>
</feature>
<comment type="caution">
    <text evidence="2">The sequence shown here is derived from an EMBL/GenBank/DDBJ whole genome shotgun (WGS) entry which is preliminary data.</text>
</comment>
<dbReference type="AlphaFoldDB" id="A0A9X0AA20"/>
<accession>A0A9X0AA20</accession>
<organism evidence="2 3">
    <name type="scientific">Sclerotinia nivalis</name>
    <dbReference type="NCBI Taxonomy" id="352851"/>
    <lineage>
        <taxon>Eukaryota</taxon>
        <taxon>Fungi</taxon>
        <taxon>Dikarya</taxon>
        <taxon>Ascomycota</taxon>
        <taxon>Pezizomycotina</taxon>
        <taxon>Leotiomycetes</taxon>
        <taxon>Helotiales</taxon>
        <taxon>Sclerotiniaceae</taxon>
        <taxon>Sclerotinia</taxon>
    </lineage>
</organism>
<feature type="region of interest" description="Disordered" evidence="1">
    <location>
        <begin position="237"/>
        <end position="276"/>
    </location>
</feature>
<dbReference type="Proteomes" id="UP001152300">
    <property type="component" value="Unassembled WGS sequence"/>
</dbReference>
<dbReference type="EMBL" id="JAPEIS010000015">
    <property type="protein sequence ID" value="KAJ8059024.1"/>
    <property type="molecule type" value="Genomic_DNA"/>
</dbReference>
<dbReference type="OrthoDB" id="4746642at2759"/>
<sequence length="400" mass="44035">MKLSPAQNSFVSIKALPCGPLPSNFHTSTRLRIYIRSCRNTQFQPKSILFSHLSIKYKYLNPIWLLNHRLMVPVAVVSQLYPSTGTSHAQTLKAPSKAPSAIASSQSRQQSVRPSQAPPHQASIRASQTPYSQATIRPSHAATLRGASQAPSHQPSIKPSHAATLRGPSQAPLPHTSTRGASQYHTTSSRMSDGESSPSANNGATELRRDVSRQPTIMLQTPSDHKTLLQRDTATITQRQSAQPTLLQRDASKMPSSMPTIKQASKAPTINPSKKFQNLPSVRSILHTPIDMQMASRQITINEMKGPEREAQDEWALGKLGKLDTGCPQNYGWSRRSDGYICDGGSHYITDLLLAEGMGGMFVVKDKHHWQDRSQGPYYWAGKNELGKNLFMKVADPKMG</sequence>
<keyword evidence="3" id="KW-1185">Reference proteome</keyword>
<proteinExistence type="predicted"/>
<evidence type="ECO:0000313" key="2">
    <source>
        <dbReference type="EMBL" id="KAJ8059024.1"/>
    </source>
</evidence>
<evidence type="ECO:0000313" key="3">
    <source>
        <dbReference type="Proteomes" id="UP001152300"/>
    </source>
</evidence>
<feature type="compositionally biased region" description="Polar residues" evidence="1">
    <location>
        <begin position="254"/>
        <end position="276"/>
    </location>
</feature>
<feature type="compositionally biased region" description="Low complexity" evidence="1">
    <location>
        <begin position="93"/>
        <end position="119"/>
    </location>
</feature>
<gene>
    <name evidence="2" type="ORF">OCU04_012004</name>
</gene>
<reference evidence="2" key="1">
    <citation type="submission" date="2022-11" db="EMBL/GenBank/DDBJ databases">
        <title>Genome Resource of Sclerotinia nivalis Strain SnTB1, a Plant Pathogen Isolated from American Ginseng.</title>
        <authorList>
            <person name="Fan S."/>
        </authorList>
    </citation>
    <scope>NUCLEOTIDE SEQUENCE</scope>
    <source>
        <strain evidence="2">SnTB1</strain>
    </source>
</reference>
<name>A0A9X0AA20_9HELO</name>
<feature type="compositionally biased region" description="Polar residues" evidence="1">
    <location>
        <begin position="237"/>
        <end position="246"/>
    </location>
</feature>